<feature type="transmembrane region" description="Helical" evidence="2">
    <location>
        <begin position="30"/>
        <end position="51"/>
    </location>
</feature>
<feature type="transmembrane region" description="Helical" evidence="2">
    <location>
        <begin position="98"/>
        <end position="116"/>
    </location>
</feature>
<proteinExistence type="predicted"/>
<feature type="compositionally biased region" description="Gly residues" evidence="1">
    <location>
        <begin position="212"/>
        <end position="221"/>
    </location>
</feature>
<dbReference type="EMBL" id="CAFBMK010000116">
    <property type="protein sequence ID" value="CAB4922938.1"/>
    <property type="molecule type" value="Genomic_DNA"/>
</dbReference>
<name>A0A6J7HTG3_9ZZZZ</name>
<keyword evidence="2" id="KW-0812">Transmembrane</keyword>
<protein>
    <submittedName>
        <fullName evidence="3">Unannotated protein</fullName>
    </submittedName>
</protein>
<organism evidence="3">
    <name type="scientific">freshwater metagenome</name>
    <dbReference type="NCBI Taxonomy" id="449393"/>
    <lineage>
        <taxon>unclassified sequences</taxon>
        <taxon>metagenomes</taxon>
        <taxon>ecological metagenomes</taxon>
    </lineage>
</organism>
<evidence type="ECO:0000256" key="1">
    <source>
        <dbReference type="SAM" id="MobiDB-lite"/>
    </source>
</evidence>
<evidence type="ECO:0000313" key="3">
    <source>
        <dbReference type="EMBL" id="CAB4922938.1"/>
    </source>
</evidence>
<evidence type="ECO:0000256" key="2">
    <source>
        <dbReference type="SAM" id="Phobius"/>
    </source>
</evidence>
<reference evidence="3" key="1">
    <citation type="submission" date="2020-05" db="EMBL/GenBank/DDBJ databases">
        <authorList>
            <person name="Chiriac C."/>
            <person name="Salcher M."/>
            <person name="Ghai R."/>
            <person name="Kavagutti S V."/>
        </authorList>
    </citation>
    <scope>NUCLEOTIDE SEQUENCE</scope>
</reference>
<feature type="transmembrane region" description="Helical" evidence="2">
    <location>
        <begin position="71"/>
        <end position="91"/>
    </location>
</feature>
<feature type="compositionally biased region" description="Basic and acidic residues" evidence="1">
    <location>
        <begin position="181"/>
        <end position="193"/>
    </location>
</feature>
<keyword evidence="2" id="KW-0472">Membrane</keyword>
<keyword evidence="2" id="KW-1133">Transmembrane helix</keyword>
<dbReference type="AlphaFoldDB" id="A0A6J7HTG3"/>
<accession>A0A6J7HTG3</accession>
<sequence length="221" mass="23047">MFDRKKHHDTTPTTSDTHVVKGAGLARGPALILGTILAAAGLVLFLHAGGTPTGGFPDADARGDRFLGFEANGWTAFFTTTAGVILLFAAAQHLLAKLLGLGVGLALAACVVLDLVNGPGVLGLAAANWAVDLGWAIAAALLLLNVFAPRIKHEEPVAQYTRMDHDTTRVQTAPPAARTETTTERHRDHDHEVVGVNSTNGHDRDRPTTGTAGTGGASRID</sequence>
<gene>
    <name evidence="3" type="ORF">UFOPK3564_01941</name>
</gene>
<feature type="transmembrane region" description="Helical" evidence="2">
    <location>
        <begin position="122"/>
        <end position="144"/>
    </location>
</feature>
<feature type="region of interest" description="Disordered" evidence="1">
    <location>
        <begin position="164"/>
        <end position="221"/>
    </location>
</feature>